<dbReference type="Gene3D" id="3.30.70.1430">
    <property type="entry name" value="Multidrug efflux transporter AcrB pore domain"/>
    <property type="match status" value="2"/>
</dbReference>
<sequence length="1059" mass="113721">MYSLIRSALTRPITVVVGILAILFFSVVAVRNIAVDIFPAIDTPAIYVAEPYGGLSPDQLDGFIANQFQNNFLFVSGVRKIETKSIQGLTLIKLSFYPGTNMAQAAAEVATQVSRATAFMPQGTLPPQVVRFDASSLPVGQLVLESDKSSLTELQDFASARLRPLFTSIPGVTSTAPFGGNIRSIVVNADPQRMRSYNLTPDDIVTAIVNNNQPSAAGNIKMGQLSYMAPVNSLLKTPADFLDVPIRTGAGPNVYVRDIGTVQDGADITTGYAVINGKRAVYMPVIKKTSASTLDVVNSVKAKLPELRALLPDDVKLTYAFDQSVYVTNSLTNLTTEGILGALLTGLMVLLFLRDWRSVIIVVLTIPLSILTAVILLNLVGQTINIMTLSGLALAIGVLVDEATVTIENIHQHLEMGKPKSLAIWDACREIALPKLLILLSILAVFAPALVMEGVPKAMFLPLSLSVGFAMVASFLLSQTFVPVLANWLLKAHPVVHGANGHDDQVDPTETKGFERFKHRHQQWLGQLVSRPKRVIGVYFVGTVGLSMLGFMLIGTDIFPLSNSPQFQLRIRETTGTRFEQTEKTLAEVTDIINQQVGPKNIEITSAFVGTQPASYAVNSIFVFTSGPHEALLQVAMTEHFLGNVLALKDSLRRAIAQKRPDLAISFEPIELVEKVMSDGASTPIQINVGARNLQQANGFAQKLMDSLRQVSYLRDIQIAQPLRYPVMQLDIDRERAAQFGVTSQDITRSMVATTSSSRFTNKNLWLDPVSGLGYQVQVQVPENQLTQVQDMENIPVKPGQSRPTIMDVATVSPSYVPGEIDRLGPYRLVSITANIQNKDLGTATNAVRRIIQEAGTPPKGVVVNLVGQSQLLGETLSSLQTGLGVAIVVIFLLLAANFQSFKLAAVILGITPAVLAGALGMLLLSGATLNLQSYMGIIMSVGVSVSNAILLITSAEGLRLSHHNARRAAIEAAGSRIRPILMTSIAMIAGMVPMALGLGEGGEQVAPLGQAVIGGLLASTVTSLLILPALFAWTQKKAAYQSVSLFPELAADVPAAVH</sequence>
<dbReference type="SUPFAM" id="SSF82714">
    <property type="entry name" value="Multidrug efflux transporter AcrB TolC docking domain, DN and DC subdomains"/>
    <property type="match status" value="2"/>
</dbReference>
<dbReference type="Gene3D" id="3.30.2090.10">
    <property type="entry name" value="Multidrug efflux transporter AcrB TolC docking domain, DN and DC subdomains"/>
    <property type="match status" value="2"/>
</dbReference>
<evidence type="ECO:0000256" key="1">
    <source>
        <dbReference type="SAM" id="Phobius"/>
    </source>
</evidence>
<feature type="transmembrane region" description="Helical" evidence="1">
    <location>
        <begin position="1012"/>
        <end position="1034"/>
    </location>
</feature>
<dbReference type="Pfam" id="PF00873">
    <property type="entry name" value="ACR_tran"/>
    <property type="match status" value="1"/>
</dbReference>
<dbReference type="GO" id="GO:0042910">
    <property type="term" value="F:xenobiotic transmembrane transporter activity"/>
    <property type="evidence" value="ECO:0007669"/>
    <property type="project" value="TreeGrafter"/>
</dbReference>
<dbReference type="InterPro" id="IPR001036">
    <property type="entry name" value="Acrflvin-R"/>
</dbReference>
<reference evidence="2" key="1">
    <citation type="submission" date="2021-03" db="EMBL/GenBank/DDBJ databases">
        <title>Fibrella sp. HMF5335 genome sequencing and assembly.</title>
        <authorList>
            <person name="Kang H."/>
            <person name="Kim H."/>
            <person name="Bae S."/>
            <person name="Joh K."/>
        </authorList>
    </citation>
    <scope>NUCLEOTIDE SEQUENCE</scope>
    <source>
        <strain evidence="2">HMF5335</strain>
    </source>
</reference>
<accession>A0A939GHT7</accession>
<dbReference type="SUPFAM" id="SSF82693">
    <property type="entry name" value="Multidrug efflux transporter AcrB pore domain, PN1, PN2, PC1 and PC2 subdomains"/>
    <property type="match status" value="2"/>
</dbReference>
<organism evidence="2 3">
    <name type="scientific">Fibrella rubiginis</name>
    <dbReference type="NCBI Taxonomy" id="2817060"/>
    <lineage>
        <taxon>Bacteria</taxon>
        <taxon>Pseudomonadati</taxon>
        <taxon>Bacteroidota</taxon>
        <taxon>Cytophagia</taxon>
        <taxon>Cytophagales</taxon>
        <taxon>Spirosomataceae</taxon>
        <taxon>Fibrella</taxon>
    </lineage>
</organism>
<dbReference type="RefSeq" id="WP_207366844.1">
    <property type="nucleotide sequence ID" value="NZ_JAFMYV010000013.1"/>
</dbReference>
<dbReference type="Gene3D" id="3.30.70.1440">
    <property type="entry name" value="Multidrug efflux transporter AcrB pore domain"/>
    <property type="match status" value="1"/>
</dbReference>
<keyword evidence="1" id="KW-0812">Transmembrane</keyword>
<dbReference type="InterPro" id="IPR027463">
    <property type="entry name" value="AcrB_DN_DC_subdom"/>
</dbReference>
<dbReference type="Proteomes" id="UP000664034">
    <property type="component" value="Unassembled WGS sequence"/>
</dbReference>
<dbReference type="PANTHER" id="PTHR32063">
    <property type="match status" value="1"/>
</dbReference>
<keyword evidence="1" id="KW-0472">Membrane</keyword>
<dbReference type="EMBL" id="JAFMYV010000013">
    <property type="protein sequence ID" value="MBO0939319.1"/>
    <property type="molecule type" value="Genomic_DNA"/>
</dbReference>
<evidence type="ECO:0000313" key="3">
    <source>
        <dbReference type="Proteomes" id="UP000664034"/>
    </source>
</evidence>
<dbReference type="SUPFAM" id="SSF82866">
    <property type="entry name" value="Multidrug efflux transporter AcrB transmembrane domain"/>
    <property type="match status" value="2"/>
</dbReference>
<gene>
    <name evidence="2" type="ORF">J2I47_22390</name>
</gene>
<protein>
    <submittedName>
        <fullName evidence="2">Efflux RND transporter permease subunit</fullName>
    </submittedName>
</protein>
<dbReference type="Gene3D" id="3.30.70.1320">
    <property type="entry name" value="Multidrug efflux transporter AcrB pore domain like"/>
    <property type="match status" value="1"/>
</dbReference>
<feature type="transmembrane region" description="Helical" evidence="1">
    <location>
        <begin position="879"/>
        <end position="897"/>
    </location>
</feature>
<feature type="transmembrane region" description="Helical" evidence="1">
    <location>
        <begin position="937"/>
        <end position="959"/>
    </location>
</feature>
<feature type="transmembrane region" description="Helical" evidence="1">
    <location>
        <begin position="980"/>
        <end position="1000"/>
    </location>
</feature>
<keyword evidence="3" id="KW-1185">Reference proteome</keyword>
<feature type="transmembrane region" description="Helical" evidence="1">
    <location>
        <begin position="431"/>
        <end position="451"/>
    </location>
</feature>
<keyword evidence="1" id="KW-1133">Transmembrane helix</keyword>
<comment type="caution">
    <text evidence="2">The sequence shown here is derived from an EMBL/GenBank/DDBJ whole genome shotgun (WGS) entry which is preliminary data.</text>
</comment>
<dbReference type="AlphaFoldDB" id="A0A939GHT7"/>
<feature type="transmembrane region" description="Helical" evidence="1">
    <location>
        <begin position="12"/>
        <end position="30"/>
    </location>
</feature>
<evidence type="ECO:0000313" key="2">
    <source>
        <dbReference type="EMBL" id="MBO0939319.1"/>
    </source>
</evidence>
<dbReference type="PANTHER" id="PTHR32063:SF8">
    <property type="entry name" value="CATION EFFLUX PROTEIN"/>
    <property type="match status" value="1"/>
</dbReference>
<feature type="transmembrane region" description="Helical" evidence="1">
    <location>
        <begin position="360"/>
        <end position="380"/>
    </location>
</feature>
<dbReference type="GO" id="GO:0005886">
    <property type="term" value="C:plasma membrane"/>
    <property type="evidence" value="ECO:0007669"/>
    <property type="project" value="TreeGrafter"/>
</dbReference>
<proteinExistence type="predicted"/>
<name>A0A939GHT7_9BACT</name>
<dbReference type="Gene3D" id="1.20.1640.10">
    <property type="entry name" value="Multidrug efflux transporter AcrB transmembrane domain"/>
    <property type="match status" value="2"/>
</dbReference>
<feature type="transmembrane region" description="Helical" evidence="1">
    <location>
        <begin position="536"/>
        <end position="555"/>
    </location>
</feature>
<dbReference type="PRINTS" id="PR00702">
    <property type="entry name" value="ACRIFLAVINRP"/>
</dbReference>
<feature type="transmembrane region" description="Helical" evidence="1">
    <location>
        <begin position="904"/>
        <end position="925"/>
    </location>
</feature>
<feature type="transmembrane region" description="Helical" evidence="1">
    <location>
        <begin position="463"/>
        <end position="490"/>
    </location>
</feature>